<dbReference type="GeneID" id="39734650"/>
<evidence type="ECO:0000313" key="1">
    <source>
        <dbReference type="EMBL" id="CRG98557.1"/>
    </source>
</evidence>
<dbReference type="VEuPathDB" id="PlasmoDB:PRELSG_0304200"/>
<reference evidence="1 2" key="1">
    <citation type="submission" date="2015-04" db="EMBL/GenBank/DDBJ databases">
        <authorList>
            <consortium name="Pathogen Informatics"/>
        </authorList>
    </citation>
    <scope>NUCLEOTIDE SEQUENCE [LARGE SCALE GENOMIC DNA]</scope>
    <source>
        <strain evidence="1 2">SGS1</strain>
    </source>
</reference>
<evidence type="ECO:0000313" key="2">
    <source>
        <dbReference type="Proteomes" id="UP000220158"/>
    </source>
</evidence>
<sequence>MQKSHNIKNINIRMKYGHFFYFFRRIVRFKKLKKRYVKQYKKERKLVQKINKKKFNKKEKINKLYGIIKKDTGKNKKKGKINKRLNDKVNIKKKKKTDNKTESNNLLNNEKTKKVIKIIGKNKKKKKNDKSFTQKKLENINHYKKKKIIKKKHKIKVGNKENKAEISIFKENNQVIHIEKIKNDCNYNTSINEKSHDILNEIFRIQYSTNPFKNNSMLNYANKNNAIEKSDNKNNITELYYNKNNVKELHDNDSKLIQKFYSKNKTTDNNFSKEMFKYFVSRCIDLKNYIVKYNSSFKNIFNNLFNEYMFLKKYINSNHNAYHKLTFFFSCKHYLKKFNYFLSMFYDVIKENDEDLMVDLYKEVKINRRLLYYIGRILSNYLTCIAYKKMVYIIIICISRVHTVLNCLLISEPFKSIIPELLDIINHIKI</sequence>
<gene>
    <name evidence="1" type="ORF">PRELSG_0304200</name>
</gene>
<dbReference type="RefSeq" id="XP_028531567.1">
    <property type="nucleotide sequence ID" value="XM_028680030.1"/>
</dbReference>
<keyword evidence="2" id="KW-1185">Reference proteome</keyword>
<dbReference type="Proteomes" id="UP000220158">
    <property type="component" value="Chromosome 3"/>
</dbReference>
<dbReference type="AlphaFoldDB" id="A0A1J1H1A7"/>
<dbReference type="OrthoDB" id="369753at2759"/>
<name>A0A1J1H1A7_PLARL</name>
<dbReference type="EMBL" id="LN835298">
    <property type="protein sequence ID" value="CRG98557.1"/>
    <property type="molecule type" value="Genomic_DNA"/>
</dbReference>
<dbReference type="KEGG" id="prel:PRELSG_0304200"/>
<accession>A0A1J1H1A7</accession>
<organism evidence="1 2">
    <name type="scientific">Plasmodium relictum</name>
    <dbReference type="NCBI Taxonomy" id="85471"/>
    <lineage>
        <taxon>Eukaryota</taxon>
        <taxon>Sar</taxon>
        <taxon>Alveolata</taxon>
        <taxon>Apicomplexa</taxon>
        <taxon>Aconoidasida</taxon>
        <taxon>Haemosporida</taxon>
        <taxon>Plasmodiidae</taxon>
        <taxon>Plasmodium</taxon>
        <taxon>Plasmodium (Haemamoeba)</taxon>
    </lineage>
</organism>
<protein>
    <submittedName>
        <fullName evidence="1">Uncharacterized protein</fullName>
    </submittedName>
</protein>
<proteinExistence type="predicted"/>